<comment type="subcellular location">
    <subcellularLocation>
        <location evidence="1">Nucleus</location>
    </subcellularLocation>
</comment>
<keyword evidence="9" id="KW-1185">Reference proteome</keyword>
<feature type="compositionally biased region" description="Low complexity" evidence="6">
    <location>
        <begin position="695"/>
        <end position="708"/>
    </location>
</feature>
<keyword evidence="2" id="KW-0479">Metal-binding</keyword>
<feature type="compositionally biased region" description="Basic and acidic residues" evidence="6">
    <location>
        <begin position="748"/>
        <end position="759"/>
    </location>
</feature>
<dbReference type="Proteomes" id="UP000800038">
    <property type="component" value="Unassembled WGS sequence"/>
</dbReference>
<dbReference type="SUPFAM" id="SSF57701">
    <property type="entry name" value="Zn2/Cys6 DNA-binding domain"/>
    <property type="match status" value="1"/>
</dbReference>
<dbReference type="PANTHER" id="PTHR47338:SF5">
    <property type="entry name" value="ZN(II)2CYS6 TRANSCRIPTION FACTOR (EUROFUNG)"/>
    <property type="match status" value="1"/>
</dbReference>
<feature type="region of interest" description="Disordered" evidence="6">
    <location>
        <begin position="105"/>
        <end position="147"/>
    </location>
</feature>
<feature type="compositionally biased region" description="Low complexity" evidence="6">
    <location>
        <begin position="191"/>
        <end position="201"/>
    </location>
</feature>
<dbReference type="InterPro" id="IPR050815">
    <property type="entry name" value="TF_fung"/>
</dbReference>
<gene>
    <name evidence="8" type="ORF">EJ02DRAFT_374124</name>
</gene>
<sequence>MTGENIPRVAAVRAYENQPPPAPSMQQQPSPVPQLSPSTVKASPQPTTGPLVANGNAEATGKPQAGTRASIACNNCRKSKTKCRGGDQTTSTACQACVSKNHECSWEHPTPVSSNGTLRRDSTADFEGPTKKRRKLHTSSAAQGLGTHEDALESPLLTAQVWEELFGIYEKHFSIDFPFLQKKTFLSSVQQQQQQRQQQQQSSVTSHNAQAPTPSSILQPYPPLLLAFLTQTARFHEKLVQEKNNDPIATAQFYAQATRTQMGTDILDRKPTLEMTQTLLLLGYYEWTALQGTKGWMKITHAISIAIVLGYPYIDDKKKVGAKENESRRGNAFKEGEIRLSEKDQVILRETRRRTFWSCCLMDCYLSWGRNRPPMLRKEHFQNIQLPCTDGAFEYGRKVQTRLLGEDDAAYSKRRAEWRESANREHDNQDEQRNRLANQPDDVQWEVGDLEGELTWYIKVVDVFGEIVKWSCDSGRRQEGKIPPWDQRTTFKKLEDKLKRLKANLPGHLQLTSENTGDRVFNGSGKYVLIHAMYTMCFVWLYREYMATSPWTVTHPKGPIDEPLIEDEPPDPRYWVNQAKDCWRACSDFTNMLHTIESSWNGAESSSSHSNLVETPTVAFACFTVSICTIYCAMFPNMDPDNTLSPRLKSNAHGIAHRFLKRASGRFVMVQRWITLLVRWKEHCRNEKAKYKELGGQVSDSPNSSSSELGGGGLKDYEEKFEQDHKQFGDMDTNDNSHWAEKDVDLANSRLPHDDDSSERTLPSISAPVKHEKPNVSNGLSARTPSVVTPFTSINSQANHANGAIAPLGARLSHYEPQKNIHPFRTDSTSLYQPHASPTNGPHLYGTSHPQSNVSAPQVNLRSDQSHGHMTGTTPMQTEIVYPWSQSLAPDPHASGRRYMEQMGAQGQQNTYIFDPLMRGDHDGFNNTSTWGTDFDVSAYDTNDHDPSFYPNFGQNYPYDQQH</sequence>
<dbReference type="Pfam" id="PF00172">
    <property type="entry name" value="Zn_clus"/>
    <property type="match status" value="1"/>
</dbReference>
<feature type="compositionally biased region" description="Polar residues" evidence="6">
    <location>
        <begin position="39"/>
        <end position="48"/>
    </location>
</feature>
<dbReference type="InterPro" id="IPR001138">
    <property type="entry name" value="Zn2Cys6_DnaBD"/>
</dbReference>
<feature type="region of interest" description="Disordered" evidence="6">
    <location>
        <begin position="833"/>
        <end position="856"/>
    </location>
</feature>
<dbReference type="GO" id="GO:0003677">
    <property type="term" value="F:DNA binding"/>
    <property type="evidence" value="ECO:0007669"/>
    <property type="project" value="InterPro"/>
</dbReference>
<dbReference type="SMART" id="SM00906">
    <property type="entry name" value="Fungal_trans"/>
    <property type="match status" value="1"/>
</dbReference>
<dbReference type="GO" id="GO:0006351">
    <property type="term" value="P:DNA-templated transcription"/>
    <property type="evidence" value="ECO:0007669"/>
    <property type="project" value="InterPro"/>
</dbReference>
<dbReference type="PROSITE" id="PS00463">
    <property type="entry name" value="ZN2_CY6_FUNGAL_1"/>
    <property type="match status" value="1"/>
</dbReference>
<evidence type="ECO:0000313" key="8">
    <source>
        <dbReference type="EMBL" id="KAF1943257.1"/>
    </source>
</evidence>
<feature type="region of interest" description="Disordered" evidence="6">
    <location>
        <begin position="1"/>
        <end position="65"/>
    </location>
</feature>
<dbReference type="OrthoDB" id="5370478at2759"/>
<dbReference type="CDD" id="cd00067">
    <property type="entry name" value="GAL4"/>
    <property type="match status" value="1"/>
</dbReference>
<dbReference type="GO" id="GO:0008270">
    <property type="term" value="F:zinc ion binding"/>
    <property type="evidence" value="ECO:0007669"/>
    <property type="project" value="InterPro"/>
</dbReference>
<dbReference type="Gene3D" id="4.10.240.10">
    <property type="entry name" value="Zn(2)-C6 fungal-type DNA-binding domain"/>
    <property type="match status" value="1"/>
</dbReference>
<evidence type="ECO:0000256" key="2">
    <source>
        <dbReference type="ARBA" id="ARBA00022723"/>
    </source>
</evidence>
<evidence type="ECO:0000313" key="9">
    <source>
        <dbReference type="Proteomes" id="UP000800038"/>
    </source>
</evidence>
<feature type="region of interest" description="Disordered" evidence="6">
    <location>
        <begin position="191"/>
        <end position="217"/>
    </location>
</feature>
<evidence type="ECO:0000256" key="1">
    <source>
        <dbReference type="ARBA" id="ARBA00004123"/>
    </source>
</evidence>
<keyword evidence="4" id="KW-0804">Transcription</keyword>
<feature type="compositionally biased region" description="Polar residues" evidence="6">
    <location>
        <begin position="775"/>
        <end position="784"/>
    </location>
</feature>
<name>A0A6A5T2D4_9PLEO</name>
<reference evidence="8" key="1">
    <citation type="journal article" date="2020" name="Stud. Mycol.">
        <title>101 Dothideomycetes genomes: a test case for predicting lifestyles and emergence of pathogens.</title>
        <authorList>
            <person name="Haridas S."/>
            <person name="Albert R."/>
            <person name="Binder M."/>
            <person name="Bloem J."/>
            <person name="Labutti K."/>
            <person name="Salamov A."/>
            <person name="Andreopoulos B."/>
            <person name="Baker S."/>
            <person name="Barry K."/>
            <person name="Bills G."/>
            <person name="Bluhm B."/>
            <person name="Cannon C."/>
            <person name="Castanera R."/>
            <person name="Culley D."/>
            <person name="Daum C."/>
            <person name="Ezra D."/>
            <person name="Gonzalez J."/>
            <person name="Henrissat B."/>
            <person name="Kuo A."/>
            <person name="Liang C."/>
            <person name="Lipzen A."/>
            <person name="Lutzoni F."/>
            <person name="Magnuson J."/>
            <person name="Mondo S."/>
            <person name="Nolan M."/>
            <person name="Ohm R."/>
            <person name="Pangilinan J."/>
            <person name="Park H.-J."/>
            <person name="Ramirez L."/>
            <person name="Alfaro M."/>
            <person name="Sun H."/>
            <person name="Tritt A."/>
            <person name="Yoshinaga Y."/>
            <person name="Zwiers L.-H."/>
            <person name="Turgeon B."/>
            <person name="Goodwin S."/>
            <person name="Spatafora J."/>
            <person name="Crous P."/>
            <person name="Grigoriev I."/>
        </authorList>
    </citation>
    <scope>NUCLEOTIDE SEQUENCE</scope>
    <source>
        <strain evidence="8">CBS 161.51</strain>
    </source>
</reference>
<feature type="compositionally biased region" description="Low complexity" evidence="6">
    <location>
        <begin position="24"/>
        <end position="38"/>
    </location>
</feature>
<evidence type="ECO:0000259" key="7">
    <source>
        <dbReference type="PROSITE" id="PS50048"/>
    </source>
</evidence>
<feature type="region of interest" description="Disordered" evidence="6">
    <location>
        <begin position="748"/>
        <end position="784"/>
    </location>
</feature>
<proteinExistence type="predicted"/>
<feature type="compositionally biased region" description="Polar residues" evidence="6">
    <location>
        <begin position="202"/>
        <end position="217"/>
    </location>
</feature>
<accession>A0A6A5T2D4</accession>
<feature type="region of interest" description="Disordered" evidence="6">
    <location>
        <begin position="694"/>
        <end position="715"/>
    </location>
</feature>
<evidence type="ECO:0000256" key="5">
    <source>
        <dbReference type="ARBA" id="ARBA00023242"/>
    </source>
</evidence>
<dbReference type="InterPro" id="IPR007219">
    <property type="entry name" value="XnlR_reg_dom"/>
</dbReference>
<dbReference type="InterPro" id="IPR036864">
    <property type="entry name" value="Zn2-C6_fun-type_DNA-bd_sf"/>
</dbReference>
<feature type="region of interest" description="Disordered" evidence="6">
    <location>
        <begin position="418"/>
        <end position="438"/>
    </location>
</feature>
<dbReference type="GO" id="GO:0000981">
    <property type="term" value="F:DNA-binding transcription factor activity, RNA polymerase II-specific"/>
    <property type="evidence" value="ECO:0007669"/>
    <property type="project" value="InterPro"/>
</dbReference>
<dbReference type="SMART" id="SM00066">
    <property type="entry name" value="GAL4"/>
    <property type="match status" value="1"/>
</dbReference>
<evidence type="ECO:0000256" key="4">
    <source>
        <dbReference type="ARBA" id="ARBA00023163"/>
    </source>
</evidence>
<dbReference type="AlphaFoldDB" id="A0A6A5T2D4"/>
<dbReference type="EMBL" id="ML976027">
    <property type="protein sequence ID" value="KAF1943257.1"/>
    <property type="molecule type" value="Genomic_DNA"/>
</dbReference>
<organism evidence="8 9">
    <name type="scientific">Clathrospora elynae</name>
    <dbReference type="NCBI Taxonomy" id="706981"/>
    <lineage>
        <taxon>Eukaryota</taxon>
        <taxon>Fungi</taxon>
        <taxon>Dikarya</taxon>
        <taxon>Ascomycota</taxon>
        <taxon>Pezizomycotina</taxon>
        <taxon>Dothideomycetes</taxon>
        <taxon>Pleosporomycetidae</taxon>
        <taxon>Pleosporales</taxon>
        <taxon>Diademaceae</taxon>
        <taxon>Clathrospora</taxon>
    </lineage>
</organism>
<keyword evidence="3" id="KW-0805">Transcription regulation</keyword>
<evidence type="ECO:0000256" key="3">
    <source>
        <dbReference type="ARBA" id="ARBA00023015"/>
    </source>
</evidence>
<dbReference type="CDD" id="cd12148">
    <property type="entry name" value="fungal_TF_MHR"/>
    <property type="match status" value="1"/>
</dbReference>
<feature type="domain" description="Zn(2)-C6 fungal-type" evidence="7">
    <location>
        <begin position="72"/>
        <end position="106"/>
    </location>
</feature>
<dbReference type="GO" id="GO:0005634">
    <property type="term" value="C:nucleus"/>
    <property type="evidence" value="ECO:0007669"/>
    <property type="project" value="UniProtKB-SubCell"/>
</dbReference>
<dbReference type="PANTHER" id="PTHR47338">
    <property type="entry name" value="ZN(II)2CYS6 TRANSCRIPTION FACTOR (EUROFUNG)-RELATED"/>
    <property type="match status" value="1"/>
</dbReference>
<dbReference type="PROSITE" id="PS50048">
    <property type="entry name" value="ZN2_CY6_FUNGAL_2"/>
    <property type="match status" value="1"/>
</dbReference>
<protein>
    <recommendedName>
        <fullName evidence="7">Zn(2)-C6 fungal-type domain-containing protein</fullName>
    </recommendedName>
</protein>
<keyword evidence="5" id="KW-0539">Nucleus</keyword>
<evidence type="ECO:0000256" key="6">
    <source>
        <dbReference type="SAM" id="MobiDB-lite"/>
    </source>
</evidence>
<dbReference type="Pfam" id="PF04082">
    <property type="entry name" value="Fungal_trans"/>
    <property type="match status" value="1"/>
</dbReference>
<feature type="compositionally biased region" description="Basic and acidic residues" evidence="6">
    <location>
        <begin position="418"/>
        <end position="434"/>
    </location>
</feature>